<accession>A0ACC0WS44</accession>
<evidence type="ECO:0000313" key="1">
    <source>
        <dbReference type="EMBL" id="KAI9921730.1"/>
    </source>
</evidence>
<protein>
    <submittedName>
        <fullName evidence="1">Uncharacterized protein</fullName>
    </submittedName>
</protein>
<dbReference type="Proteomes" id="UP001163321">
    <property type="component" value="Chromosome 1"/>
</dbReference>
<proteinExistence type="predicted"/>
<reference evidence="1 2" key="1">
    <citation type="journal article" date="2022" name="bioRxiv">
        <title>The genome of the oomycete Peronosclerospora sorghi, a cosmopolitan pathogen of maize and sorghum, is inflated with dispersed pseudogenes.</title>
        <authorList>
            <person name="Fletcher K."/>
            <person name="Martin F."/>
            <person name="Isakeit T."/>
            <person name="Cavanaugh K."/>
            <person name="Magill C."/>
            <person name="Michelmore R."/>
        </authorList>
    </citation>
    <scope>NUCLEOTIDE SEQUENCE [LARGE SCALE GENOMIC DNA]</scope>
    <source>
        <strain evidence="1">P6</strain>
    </source>
</reference>
<evidence type="ECO:0000313" key="2">
    <source>
        <dbReference type="Proteomes" id="UP001163321"/>
    </source>
</evidence>
<keyword evidence="2" id="KW-1185">Reference proteome</keyword>
<dbReference type="EMBL" id="CM047580">
    <property type="protein sequence ID" value="KAI9921730.1"/>
    <property type="molecule type" value="Genomic_DNA"/>
</dbReference>
<sequence length="79" mass="8879">MIAANHAPSTVPLTFNLTSREEAPVAMHLLNRNARRPKKLQVHSIQLLVMLMAGKPWQTSMFASPSPSETTWRQKGIEK</sequence>
<name>A0ACC0WS44_9STRA</name>
<gene>
    <name evidence="1" type="ORF">PsorP6_000288</name>
</gene>
<comment type="caution">
    <text evidence="1">The sequence shown here is derived from an EMBL/GenBank/DDBJ whole genome shotgun (WGS) entry which is preliminary data.</text>
</comment>
<organism evidence="1 2">
    <name type="scientific">Peronosclerospora sorghi</name>
    <dbReference type="NCBI Taxonomy" id="230839"/>
    <lineage>
        <taxon>Eukaryota</taxon>
        <taxon>Sar</taxon>
        <taxon>Stramenopiles</taxon>
        <taxon>Oomycota</taxon>
        <taxon>Peronosporomycetes</taxon>
        <taxon>Peronosporales</taxon>
        <taxon>Peronosporaceae</taxon>
        <taxon>Peronosclerospora</taxon>
    </lineage>
</organism>